<organism evidence="3 4">
    <name type="scientific">Streptomyces rubrolavendulae</name>
    <dbReference type="NCBI Taxonomy" id="285473"/>
    <lineage>
        <taxon>Bacteria</taxon>
        <taxon>Bacillati</taxon>
        <taxon>Actinomycetota</taxon>
        <taxon>Actinomycetes</taxon>
        <taxon>Kitasatosporales</taxon>
        <taxon>Streptomycetaceae</taxon>
        <taxon>Streptomyces</taxon>
    </lineage>
</organism>
<dbReference type="AlphaFoldDB" id="A0A1D8G1R7"/>
<feature type="chain" id="PRO_5038389922" description="Flp pilus assembly protein RcpC/CpaB domain-containing protein" evidence="2">
    <location>
        <begin position="40"/>
        <end position="209"/>
    </location>
</feature>
<proteinExistence type="predicted"/>
<reference evidence="3 4" key="1">
    <citation type="submission" date="2016-09" db="EMBL/GenBank/DDBJ databases">
        <title>Streptomyces rubrolavendulae MJM4426 Genome sequencing and assembly.</title>
        <authorList>
            <person name="Kim J.-G."/>
        </authorList>
    </citation>
    <scope>NUCLEOTIDE SEQUENCE [LARGE SCALE GENOMIC DNA]</scope>
    <source>
        <strain evidence="3 4">MJM4426</strain>
    </source>
</reference>
<dbReference type="Proteomes" id="UP000095349">
    <property type="component" value="Chromosome"/>
</dbReference>
<evidence type="ECO:0000313" key="4">
    <source>
        <dbReference type="Proteomes" id="UP000095349"/>
    </source>
</evidence>
<sequence>MPRFAPVRVRGGRYAWARGVRRGRRAVAAGLAMTAAALAASGLREPAPEVGPEARRAVGAVTVAGGPPGAAEKPARPAPEVVSAPVRIADGATVRLLRPGDRVDVIAAPHTPAGSSAEGGGPPARVVVSGARVAAVPGAESADGAGHPHHRAGGYPGLPEGEGDPPDGVDAFDGTGQSGGALLVLAVPRAAAPGLVAASATSRLAVVLC</sequence>
<evidence type="ECO:0008006" key="5">
    <source>
        <dbReference type="Google" id="ProtNLM"/>
    </source>
</evidence>
<dbReference type="PATRIC" id="fig|285473.5.peg.2324"/>
<feature type="region of interest" description="Disordered" evidence="1">
    <location>
        <begin position="139"/>
        <end position="175"/>
    </location>
</feature>
<dbReference type="EMBL" id="CP017316">
    <property type="protein sequence ID" value="AOT59390.1"/>
    <property type="molecule type" value="Genomic_DNA"/>
</dbReference>
<dbReference type="KEGG" id="srn:A4G23_02230"/>
<evidence type="ECO:0000313" key="3">
    <source>
        <dbReference type="EMBL" id="AOT59390.1"/>
    </source>
</evidence>
<keyword evidence="2" id="KW-0732">Signal</keyword>
<dbReference type="STRING" id="285473.A4G23_02230"/>
<evidence type="ECO:0000256" key="1">
    <source>
        <dbReference type="SAM" id="MobiDB-lite"/>
    </source>
</evidence>
<evidence type="ECO:0000256" key="2">
    <source>
        <dbReference type="SAM" id="SignalP"/>
    </source>
</evidence>
<gene>
    <name evidence="3" type="ORF">A4G23_02230</name>
</gene>
<keyword evidence="4" id="KW-1185">Reference proteome</keyword>
<name>A0A1D8G1R7_9ACTN</name>
<protein>
    <recommendedName>
        <fullName evidence="5">Flp pilus assembly protein RcpC/CpaB domain-containing protein</fullName>
    </recommendedName>
</protein>
<accession>A0A1D8G1R7</accession>
<feature type="signal peptide" evidence="2">
    <location>
        <begin position="1"/>
        <end position="39"/>
    </location>
</feature>